<proteinExistence type="predicted"/>
<accession>W9K9I9</accession>
<dbReference type="VEuPathDB" id="FungiDB:FOZG_06476"/>
<protein>
    <submittedName>
        <fullName evidence="1">Uncharacterized protein</fullName>
    </submittedName>
</protein>
<dbReference type="AlphaFoldDB" id="W9K9I9"/>
<gene>
    <name evidence="1" type="ORF">FOZG_06476</name>
</gene>
<evidence type="ECO:0000313" key="1">
    <source>
        <dbReference type="EMBL" id="EWZ41057.1"/>
    </source>
</evidence>
<reference evidence="1" key="2">
    <citation type="submission" date="2012-06" db="EMBL/GenBank/DDBJ databases">
        <title>Annotation of the Genome Sequence of Fusarium oxysporum Fo47.</title>
        <authorList>
            <consortium name="The Broad Institute Genomics Platform"/>
            <person name="Ma L.-J."/>
            <person name="Corby-Kistler H."/>
            <person name="Broz K."/>
            <person name="Gale L.R."/>
            <person name="Jonkers W."/>
            <person name="O'Donnell K."/>
            <person name="Ploetz R."/>
            <person name="Steinberg C."/>
            <person name="Schwartz D.C."/>
            <person name="VanEtten H."/>
            <person name="Zhou S."/>
            <person name="Young S.K."/>
            <person name="Zeng Q."/>
            <person name="Gargeya S."/>
            <person name="Fitzgerald M."/>
            <person name="Abouelleil A."/>
            <person name="Alvarado L."/>
            <person name="Chapman S.B."/>
            <person name="Gainer-Dewar J."/>
            <person name="Goldberg J."/>
            <person name="Griggs A."/>
            <person name="Gujja S."/>
            <person name="Hansen M."/>
            <person name="Howarth C."/>
            <person name="Imamovic A."/>
            <person name="Ireland A."/>
            <person name="Larimer J."/>
            <person name="McCowan C."/>
            <person name="Murphy C."/>
            <person name="Pearson M."/>
            <person name="Poon T.W."/>
            <person name="Priest M."/>
            <person name="Roberts A."/>
            <person name="Saif S."/>
            <person name="Shea T."/>
            <person name="Sykes S."/>
            <person name="Wortman J."/>
            <person name="Nusbaum C."/>
            <person name="Birren B."/>
        </authorList>
    </citation>
    <scope>NUCLEOTIDE SEQUENCE</scope>
    <source>
        <strain evidence="1">Fo47</strain>
    </source>
</reference>
<dbReference type="EMBL" id="JH717899">
    <property type="protein sequence ID" value="EWZ41057.1"/>
    <property type="molecule type" value="Genomic_DNA"/>
</dbReference>
<sequence length="68" mass="7902">MIQQFLTLEYGNKKKLREKLIGYYGDGNYMSGLATNGRSWFLANLSLLTEVEDIQEYMKQHYKSTVSS</sequence>
<dbReference type="Proteomes" id="UP000030766">
    <property type="component" value="Unassembled WGS sequence"/>
</dbReference>
<organism evidence="1">
    <name type="scientific">Fusarium oxysporum Fo47</name>
    <dbReference type="NCBI Taxonomy" id="660027"/>
    <lineage>
        <taxon>Eukaryota</taxon>
        <taxon>Fungi</taxon>
        <taxon>Dikarya</taxon>
        <taxon>Ascomycota</taxon>
        <taxon>Pezizomycotina</taxon>
        <taxon>Sordariomycetes</taxon>
        <taxon>Hypocreomycetidae</taxon>
        <taxon>Hypocreales</taxon>
        <taxon>Nectriaceae</taxon>
        <taxon>Fusarium</taxon>
        <taxon>Fusarium oxysporum species complex</taxon>
    </lineage>
</organism>
<dbReference type="HOGENOM" id="CLU_204798_0_0_1"/>
<reference evidence="1" key="1">
    <citation type="submission" date="2011-06" db="EMBL/GenBank/DDBJ databases">
        <title>The Genome Sequence of Fusarium oxysporum Fo47.</title>
        <authorList>
            <consortium name="The Broad Institute Genome Sequencing Platform"/>
            <person name="Ma L.-J."/>
            <person name="Gale L.R."/>
            <person name="Schwartz D.C."/>
            <person name="Zhou S."/>
            <person name="Corby-Kistler H."/>
            <person name="Young S.K."/>
            <person name="Zeng Q."/>
            <person name="Gargeya S."/>
            <person name="Fitzgerald M."/>
            <person name="Haas B."/>
            <person name="Abouelleil A."/>
            <person name="Alvarado L."/>
            <person name="Arachchi H.M."/>
            <person name="Berlin A."/>
            <person name="Brown A."/>
            <person name="Chapman S.B."/>
            <person name="Chen Z."/>
            <person name="Dunbar C."/>
            <person name="Freedman E."/>
            <person name="Gearin G."/>
            <person name="Gellesch M."/>
            <person name="Goldberg J."/>
            <person name="Griggs A."/>
            <person name="Gujja S."/>
            <person name="Heiman D."/>
            <person name="Howarth C."/>
            <person name="Larson L."/>
            <person name="Lui A."/>
            <person name="MacDonald P.J.P."/>
            <person name="Mehta T."/>
            <person name="Montmayeur A."/>
            <person name="Murphy C."/>
            <person name="Neiman D."/>
            <person name="Pearson M."/>
            <person name="Priest M."/>
            <person name="Roberts A."/>
            <person name="Saif S."/>
            <person name="Shea T."/>
            <person name="Shenoy N."/>
            <person name="Sisk P."/>
            <person name="Stolte C."/>
            <person name="Sykes S."/>
            <person name="Wortman J."/>
            <person name="Nusbaum C."/>
            <person name="Birren B."/>
        </authorList>
    </citation>
    <scope>NUCLEOTIDE SEQUENCE [LARGE SCALE GENOMIC DNA]</scope>
    <source>
        <strain evidence="1">Fo47</strain>
    </source>
</reference>
<name>W9K9I9_FUSOX</name>